<evidence type="ECO:0000256" key="2">
    <source>
        <dbReference type="ARBA" id="ARBA00022741"/>
    </source>
</evidence>
<dbReference type="SUPFAM" id="SSF47364">
    <property type="entry name" value="Domain of the SRP/SRP receptor G-proteins"/>
    <property type="match status" value="1"/>
</dbReference>
<dbReference type="GO" id="GO:0048500">
    <property type="term" value="C:signal recognition particle"/>
    <property type="evidence" value="ECO:0007669"/>
    <property type="project" value="InterPro"/>
</dbReference>
<keyword evidence="2" id="KW-0547">Nucleotide-binding</keyword>
<dbReference type="CDD" id="cd17875">
    <property type="entry name" value="SRP54_G"/>
    <property type="match status" value="1"/>
</dbReference>
<dbReference type="SMART" id="SM00963">
    <property type="entry name" value="SRP54_N"/>
    <property type="match status" value="1"/>
</dbReference>
<dbReference type="Pfam" id="PF00448">
    <property type="entry name" value="SRP54"/>
    <property type="match status" value="1"/>
</dbReference>
<dbReference type="InterPro" id="IPR000897">
    <property type="entry name" value="SRP54_GTPase_dom"/>
</dbReference>
<dbReference type="AlphaFoldDB" id="A0A497EUJ1"/>
<feature type="domain" description="AAA+ ATPase" evidence="10">
    <location>
        <begin position="101"/>
        <end position="275"/>
    </location>
</feature>
<accession>A0A497EUJ1</accession>
<dbReference type="InterPro" id="IPR013822">
    <property type="entry name" value="Signal_recog_particl_SRP54_hlx"/>
</dbReference>
<dbReference type="InterPro" id="IPR003593">
    <property type="entry name" value="AAA+_ATPase"/>
</dbReference>
<keyword evidence="6" id="KW-0733">Signal recognition particle</keyword>
<dbReference type="GO" id="GO:0003924">
    <property type="term" value="F:GTPase activity"/>
    <property type="evidence" value="ECO:0007669"/>
    <property type="project" value="InterPro"/>
</dbReference>
<evidence type="ECO:0000256" key="4">
    <source>
        <dbReference type="ARBA" id="ARBA00022884"/>
    </source>
</evidence>
<evidence type="ECO:0000313" key="13">
    <source>
        <dbReference type="EMBL" id="RLE50907.1"/>
    </source>
</evidence>
<evidence type="ECO:0000313" key="14">
    <source>
        <dbReference type="Proteomes" id="UP000281962"/>
    </source>
</evidence>
<feature type="domain" description="Signal recognition particle SRP54 helical bundle" evidence="12">
    <location>
        <begin position="2"/>
        <end position="87"/>
    </location>
</feature>
<dbReference type="EC" id="3.6.5.4" evidence="8"/>
<evidence type="ECO:0000259" key="10">
    <source>
        <dbReference type="SMART" id="SM00382"/>
    </source>
</evidence>
<dbReference type="InterPro" id="IPR022941">
    <property type="entry name" value="SRP54"/>
</dbReference>
<dbReference type="InterPro" id="IPR027417">
    <property type="entry name" value="P-loop_NTPase"/>
</dbReference>
<dbReference type="GO" id="GO:0006614">
    <property type="term" value="P:SRP-dependent cotranslational protein targeting to membrane"/>
    <property type="evidence" value="ECO:0007669"/>
    <property type="project" value="InterPro"/>
</dbReference>
<dbReference type="FunFam" id="3.40.50.300:FF:000022">
    <property type="entry name" value="Signal recognition particle 54 kDa subunit"/>
    <property type="match status" value="1"/>
</dbReference>
<sequence length="277" mass="30120">MVLETLGSSIRNAIKKVLRAPIVDEKVVKELIRDIQRALLQADVNVKLVFELSRRIEEKVLKEKLPPGITRRELLLKTVYDELVSLLGGESLPKILPEKRKSYIIMLVGIQGSGKTTSAAKLALYYKRRGLKVALVCADNFRPGALAQLKQLGEKIGVPVYGKEHAKSAIDLAIEGVKKFRSEGYDIIIVDTAGRHKEEKGLIEEMKEMATSIHPDEIMLVIDGTIGQQAMIQAKAFHEATKIGSIFVTKLDGSARGGGALSAVAATGAPIKFVGVG</sequence>
<keyword evidence="3" id="KW-0378">Hydrolase</keyword>
<evidence type="ECO:0000256" key="8">
    <source>
        <dbReference type="ARBA" id="ARBA00035672"/>
    </source>
</evidence>
<keyword evidence="7" id="KW-0687">Ribonucleoprotein</keyword>
<evidence type="ECO:0000256" key="7">
    <source>
        <dbReference type="ARBA" id="ARBA00023274"/>
    </source>
</evidence>
<dbReference type="EMBL" id="QMQY01000037">
    <property type="protein sequence ID" value="RLE50907.1"/>
    <property type="molecule type" value="Genomic_DNA"/>
</dbReference>
<dbReference type="InterPro" id="IPR036225">
    <property type="entry name" value="SRP/SRP_N"/>
</dbReference>
<feature type="non-terminal residue" evidence="13">
    <location>
        <position position="277"/>
    </location>
</feature>
<dbReference type="GO" id="GO:0005525">
    <property type="term" value="F:GTP binding"/>
    <property type="evidence" value="ECO:0007669"/>
    <property type="project" value="UniProtKB-KW"/>
</dbReference>
<evidence type="ECO:0000259" key="12">
    <source>
        <dbReference type="SMART" id="SM00963"/>
    </source>
</evidence>
<dbReference type="Gene3D" id="1.20.120.140">
    <property type="entry name" value="Signal recognition particle SRP54, nucleotide-binding domain"/>
    <property type="match status" value="1"/>
</dbReference>
<keyword evidence="5" id="KW-0342">GTP-binding</keyword>
<dbReference type="GO" id="GO:0003723">
    <property type="term" value="F:RNA binding"/>
    <property type="evidence" value="ECO:0007669"/>
    <property type="project" value="UniProtKB-KW"/>
</dbReference>
<proteinExistence type="predicted"/>
<dbReference type="Pfam" id="PF02881">
    <property type="entry name" value="SRP54_N"/>
    <property type="match status" value="1"/>
</dbReference>
<dbReference type="InterPro" id="IPR042101">
    <property type="entry name" value="SRP54_N_sf"/>
</dbReference>
<dbReference type="SUPFAM" id="SSF52540">
    <property type="entry name" value="P-loop containing nucleoside triphosphate hydrolases"/>
    <property type="match status" value="1"/>
</dbReference>
<evidence type="ECO:0000256" key="5">
    <source>
        <dbReference type="ARBA" id="ARBA00023134"/>
    </source>
</evidence>
<evidence type="ECO:0000259" key="11">
    <source>
        <dbReference type="SMART" id="SM00962"/>
    </source>
</evidence>
<dbReference type="SMART" id="SM00382">
    <property type="entry name" value="AAA"/>
    <property type="match status" value="1"/>
</dbReference>
<keyword evidence="4" id="KW-0694">RNA-binding</keyword>
<evidence type="ECO:0000256" key="1">
    <source>
        <dbReference type="ARBA" id="ARBA00004496"/>
    </source>
</evidence>
<comment type="caution">
    <text evidence="13">The sequence shown here is derived from an EMBL/GenBank/DDBJ whole genome shotgun (WGS) entry which is preliminary data.</text>
</comment>
<feature type="domain" description="SRP54-type proteins GTP-binding" evidence="11">
    <location>
        <begin position="102"/>
        <end position="277"/>
    </location>
</feature>
<dbReference type="Gene3D" id="3.40.50.300">
    <property type="entry name" value="P-loop containing nucleotide triphosphate hydrolases"/>
    <property type="match status" value="1"/>
</dbReference>
<evidence type="ECO:0000256" key="3">
    <source>
        <dbReference type="ARBA" id="ARBA00022801"/>
    </source>
</evidence>
<dbReference type="PANTHER" id="PTHR11564:SF5">
    <property type="entry name" value="SIGNAL RECOGNITION PARTICLE SUBUNIT SRP54"/>
    <property type="match status" value="1"/>
</dbReference>
<reference evidence="13 14" key="1">
    <citation type="submission" date="2018-06" db="EMBL/GenBank/DDBJ databases">
        <title>Extensive metabolic versatility and redundancy in microbially diverse, dynamic hydrothermal sediments.</title>
        <authorList>
            <person name="Dombrowski N."/>
            <person name="Teske A."/>
            <person name="Baker B.J."/>
        </authorList>
    </citation>
    <scope>NUCLEOTIDE SEQUENCE [LARGE SCALE GENOMIC DNA]</scope>
    <source>
        <strain evidence="13">B30_G17</strain>
    </source>
</reference>
<dbReference type="SMART" id="SM00962">
    <property type="entry name" value="SRP54"/>
    <property type="match status" value="1"/>
</dbReference>
<evidence type="ECO:0000256" key="6">
    <source>
        <dbReference type="ARBA" id="ARBA00023135"/>
    </source>
</evidence>
<comment type="subunit">
    <text evidence="9">Part of the signal recognition particle protein translocation system, which is composed of SRP and FtsY. Archaeal SRP consists of a 7S RNA molecule of 300 nucleotides and two protein subunits: SRP54 and SRP19.</text>
</comment>
<dbReference type="PANTHER" id="PTHR11564">
    <property type="entry name" value="SIGNAL RECOGNITION PARTICLE 54K PROTEIN SRP54"/>
    <property type="match status" value="1"/>
</dbReference>
<organism evidence="13 14">
    <name type="scientific">Thermoproteota archaeon</name>
    <dbReference type="NCBI Taxonomy" id="2056631"/>
    <lineage>
        <taxon>Archaea</taxon>
        <taxon>Thermoproteota</taxon>
    </lineage>
</organism>
<name>A0A497EUJ1_9CREN</name>
<comment type="subcellular location">
    <subcellularLocation>
        <location evidence="1">Cytoplasm</location>
    </subcellularLocation>
</comment>
<protein>
    <recommendedName>
        <fullName evidence="8">signal-recognition-particle GTPase</fullName>
        <ecNumber evidence="8">3.6.5.4</ecNumber>
    </recommendedName>
</protein>
<gene>
    <name evidence="13" type="ORF">DRJ21_01210</name>
</gene>
<dbReference type="Proteomes" id="UP000281962">
    <property type="component" value="Unassembled WGS sequence"/>
</dbReference>
<evidence type="ECO:0000256" key="9">
    <source>
        <dbReference type="ARBA" id="ARBA00064051"/>
    </source>
</evidence>